<dbReference type="AlphaFoldDB" id="A0A2W5KTN3"/>
<dbReference type="InterPro" id="IPR000468">
    <property type="entry name" value="Barstar"/>
</dbReference>
<dbReference type="EMBL" id="QFPO01000003">
    <property type="protein sequence ID" value="PZQ18768.1"/>
    <property type="molecule type" value="Genomic_DNA"/>
</dbReference>
<dbReference type="CDD" id="cd05141">
    <property type="entry name" value="Barstar_evA4336-like"/>
    <property type="match status" value="1"/>
</dbReference>
<dbReference type="Proteomes" id="UP000249046">
    <property type="component" value="Unassembled WGS sequence"/>
</dbReference>
<dbReference type="Gene3D" id="3.30.370.10">
    <property type="entry name" value="Barstar-like"/>
    <property type="match status" value="1"/>
</dbReference>
<reference evidence="3 4" key="1">
    <citation type="submission" date="2017-08" db="EMBL/GenBank/DDBJ databases">
        <title>Infants hospitalized years apart are colonized by the same room-sourced microbial strains.</title>
        <authorList>
            <person name="Brooks B."/>
            <person name="Olm M.R."/>
            <person name="Firek B.A."/>
            <person name="Baker R."/>
            <person name="Thomas B.C."/>
            <person name="Morowitz M.J."/>
            <person name="Banfield J.F."/>
        </authorList>
    </citation>
    <scope>NUCLEOTIDE SEQUENCE [LARGE SCALE GENOMIC DNA]</scope>
    <source>
        <strain evidence="3">S2_005_003_R2_42</strain>
    </source>
</reference>
<evidence type="ECO:0000313" key="3">
    <source>
        <dbReference type="EMBL" id="PZQ18768.1"/>
    </source>
</evidence>
<feature type="domain" description="Barstar (barnase inhibitor)" evidence="2">
    <location>
        <begin position="37"/>
        <end position="129"/>
    </location>
</feature>
<sequence length="149" mass="16731">MSTTRENLDDLARAGLHLITEDEVEALIRAARAAAFEVRRIDLRGCVGKAAWLERIAGVMDFPETFGHNWDALEDSLRDLSWLPASGYAVFVRGDAPRRVGRIWDTLLDVLESAAMDWTSRGVPFWVFVTVPPDDGEGVRPVRETPRRP</sequence>
<evidence type="ECO:0000313" key="4">
    <source>
        <dbReference type="Proteomes" id="UP000249046"/>
    </source>
</evidence>
<evidence type="ECO:0000256" key="1">
    <source>
        <dbReference type="ARBA" id="ARBA00006845"/>
    </source>
</evidence>
<protein>
    <submittedName>
        <fullName evidence="3">Barnase inhibitor</fullName>
    </submittedName>
</protein>
<comment type="caution">
    <text evidence="3">The sequence shown here is derived from an EMBL/GenBank/DDBJ whole genome shotgun (WGS) entry which is preliminary data.</text>
</comment>
<name>A0A2W5KTN3_9GAMM</name>
<dbReference type="Pfam" id="PF01337">
    <property type="entry name" value="Barstar"/>
    <property type="match status" value="1"/>
</dbReference>
<dbReference type="InterPro" id="IPR035905">
    <property type="entry name" value="Barstar-like_sf"/>
</dbReference>
<comment type="similarity">
    <text evidence="1">Belongs to the barstar family.</text>
</comment>
<accession>A0A2W5KTN3</accession>
<gene>
    <name evidence="3" type="ORF">DI564_05650</name>
</gene>
<evidence type="ECO:0000259" key="2">
    <source>
        <dbReference type="Pfam" id="PF01337"/>
    </source>
</evidence>
<proteinExistence type="inferred from homology"/>
<dbReference type="SUPFAM" id="SSF52038">
    <property type="entry name" value="Barstar-related"/>
    <property type="match status" value="1"/>
</dbReference>
<organism evidence="3 4">
    <name type="scientific">Rhodanobacter denitrificans</name>
    <dbReference type="NCBI Taxonomy" id="666685"/>
    <lineage>
        <taxon>Bacteria</taxon>
        <taxon>Pseudomonadati</taxon>
        <taxon>Pseudomonadota</taxon>
        <taxon>Gammaproteobacteria</taxon>
        <taxon>Lysobacterales</taxon>
        <taxon>Rhodanobacteraceae</taxon>
        <taxon>Rhodanobacter</taxon>
    </lineage>
</organism>